<evidence type="ECO:0000313" key="5">
    <source>
        <dbReference type="Proteomes" id="UP001407405"/>
    </source>
</evidence>
<dbReference type="SUPFAM" id="SSF52540">
    <property type="entry name" value="P-loop containing nucleoside triphosphate hydrolases"/>
    <property type="match status" value="1"/>
</dbReference>
<dbReference type="InterPro" id="IPR003439">
    <property type="entry name" value="ABC_transporter-like_ATP-bd"/>
</dbReference>
<dbReference type="Proteomes" id="UP001407405">
    <property type="component" value="Unassembled WGS sequence"/>
</dbReference>
<dbReference type="RefSeq" id="WP_343187516.1">
    <property type="nucleotide sequence ID" value="NZ_JBCITM010000036.1"/>
</dbReference>
<dbReference type="Gene3D" id="3.40.50.300">
    <property type="entry name" value="P-loop containing nucleotide triphosphate hydrolases"/>
    <property type="match status" value="1"/>
</dbReference>
<gene>
    <name evidence="4" type="ORF">AAIG11_17370</name>
</gene>
<protein>
    <submittedName>
        <fullName evidence="4">ABC transporter ATP-binding protein</fullName>
    </submittedName>
</protein>
<feature type="domain" description="ABC transporter" evidence="3">
    <location>
        <begin position="22"/>
        <end position="154"/>
    </location>
</feature>
<reference evidence="4 5" key="1">
    <citation type="submission" date="2024-04" db="EMBL/GenBank/DDBJ databases">
        <title>Genome sequencing and metabolic network reconstruction of aminoacids and betaine degradation by Anoxynatronum sibiricum.</title>
        <authorList>
            <person name="Detkova E.N."/>
            <person name="Boltjanskaja Y.V."/>
            <person name="Mardanov A.V."/>
            <person name="Kevbrin V."/>
        </authorList>
    </citation>
    <scope>NUCLEOTIDE SEQUENCE [LARGE SCALE GENOMIC DNA]</scope>
    <source>
        <strain evidence="4 5">Z-7981</strain>
    </source>
</reference>
<dbReference type="GO" id="GO:0005524">
    <property type="term" value="F:ATP binding"/>
    <property type="evidence" value="ECO:0007669"/>
    <property type="project" value="UniProtKB-KW"/>
</dbReference>
<keyword evidence="5" id="KW-1185">Reference proteome</keyword>
<dbReference type="PANTHER" id="PTHR43335:SF8">
    <property type="entry name" value="ABC TRANSPORTER, ATP-BINDING PROTEIN"/>
    <property type="match status" value="1"/>
</dbReference>
<evidence type="ECO:0000256" key="2">
    <source>
        <dbReference type="ARBA" id="ARBA00022448"/>
    </source>
</evidence>
<organism evidence="4 5">
    <name type="scientific">Anoxynatronum sibiricum</name>
    <dbReference type="NCBI Taxonomy" id="210623"/>
    <lineage>
        <taxon>Bacteria</taxon>
        <taxon>Bacillati</taxon>
        <taxon>Bacillota</taxon>
        <taxon>Clostridia</taxon>
        <taxon>Eubacteriales</taxon>
        <taxon>Clostridiaceae</taxon>
        <taxon>Anoxynatronum</taxon>
    </lineage>
</organism>
<keyword evidence="2" id="KW-0813">Transport</keyword>
<sequence length="170" mass="18649">MKEAAVQTHNLIKTFSGEEVIKACNMTVPRGSIYGLLGINGAGKTTVFKMLSGLLMPIGGTAEVLGMDIVSQRRKVLKNIGTIIETPIFYDHLPAKENVEIHLSYMGIENVDVKSVLEAVDLQPTNRHPVSKYSLGMRQRLGIARALSHKPQLLTQLSHQFLTDNPSEIG</sequence>
<comment type="caution">
    <text evidence="4">The sequence shown here is derived from an EMBL/GenBank/DDBJ whole genome shotgun (WGS) entry which is preliminary data.</text>
</comment>
<keyword evidence="4" id="KW-0547">Nucleotide-binding</keyword>
<evidence type="ECO:0000256" key="1">
    <source>
        <dbReference type="ARBA" id="ARBA00005417"/>
    </source>
</evidence>
<evidence type="ECO:0000313" key="4">
    <source>
        <dbReference type="EMBL" id="MEN1762262.1"/>
    </source>
</evidence>
<comment type="similarity">
    <text evidence="1">Belongs to the ABC transporter superfamily.</text>
</comment>
<dbReference type="EMBL" id="JBCITM010000036">
    <property type="protein sequence ID" value="MEN1762262.1"/>
    <property type="molecule type" value="Genomic_DNA"/>
</dbReference>
<dbReference type="Pfam" id="PF00005">
    <property type="entry name" value="ABC_tran"/>
    <property type="match status" value="1"/>
</dbReference>
<proteinExistence type="inferred from homology"/>
<keyword evidence="4" id="KW-0067">ATP-binding</keyword>
<name>A0ABU9VYM8_9CLOT</name>
<dbReference type="PANTHER" id="PTHR43335">
    <property type="entry name" value="ABC TRANSPORTER, ATP-BINDING PROTEIN"/>
    <property type="match status" value="1"/>
</dbReference>
<dbReference type="InterPro" id="IPR027417">
    <property type="entry name" value="P-loop_NTPase"/>
</dbReference>
<accession>A0ABU9VYM8</accession>
<evidence type="ECO:0000259" key="3">
    <source>
        <dbReference type="Pfam" id="PF00005"/>
    </source>
</evidence>